<protein>
    <submittedName>
        <fullName evidence="1">Uncharacterized protein</fullName>
    </submittedName>
</protein>
<proteinExistence type="predicted"/>
<organism evidence="1 2">
    <name type="scientific">Kipferlia bialata</name>
    <dbReference type="NCBI Taxonomy" id="797122"/>
    <lineage>
        <taxon>Eukaryota</taxon>
        <taxon>Metamonada</taxon>
        <taxon>Carpediemonas-like organisms</taxon>
        <taxon>Kipferlia</taxon>
    </lineage>
</organism>
<gene>
    <name evidence="1" type="ORF">KIPB_008082</name>
</gene>
<evidence type="ECO:0000313" key="1">
    <source>
        <dbReference type="EMBL" id="GCA63137.1"/>
    </source>
</evidence>
<sequence>MADDALDRLLSRQGGAVR</sequence>
<reference evidence="1 2" key="1">
    <citation type="journal article" date="2018" name="PLoS ONE">
        <title>The draft genome of Kipferlia bialata reveals reductive genome evolution in fornicate parasites.</title>
        <authorList>
            <person name="Tanifuji G."/>
            <person name="Takabayashi S."/>
            <person name="Kume K."/>
            <person name="Takagi M."/>
            <person name="Nakayama T."/>
            <person name="Kamikawa R."/>
            <person name="Inagaki Y."/>
            <person name="Hashimoto T."/>
        </authorList>
    </citation>
    <scope>NUCLEOTIDE SEQUENCE [LARGE SCALE GENOMIC DNA]</scope>
    <source>
        <strain evidence="1">NY0173</strain>
    </source>
</reference>
<keyword evidence="2" id="KW-1185">Reference proteome</keyword>
<dbReference type="Proteomes" id="UP000265618">
    <property type="component" value="Unassembled WGS sequence"/>
</dbReference>
<evidence type="ECO:0000313" key="2">
    <source>
        <dbReference type="Proteomes" id="UP000265618"/>
    </source>
</evidence>
<dbReference type="EMBL" id="BDIP01002414">
    <property type="protein sequence ID" value="GCA63137.1"/>
    <property type="molecule type" value="Genomic_DNA"/>
</dbReference>
<feature type="non-terminal residue" evidence="1">
    <location>
        <position position="18"/>
    </location>
</feature>
<name>A0A391NNB9_9EUKA</name>
<dbReference type="AlphaFoldDB" id="A0A391NNB9"/>
<accession>A0A391NNB9</accession>
<comment type="caution">
    <text evidence="1">The sequence shown here is derived from an EMBL/GenBank/DDBJ whole genome shotgun (WGS) entry which is preliminary data.</text>
</comment>